<proteinExistence type="predicted"/>
<dbReference type="EMBL" id="VEPZ02000231">
    <property type="protein sequence ID" value="KAE8729239.1"/>
    <property type="molecule type" value="Genomic_DNA"/>
</dbReference>
<protein>
    <submittedName>
        <fullName evidence="1">Uncharacterized protein</fullName>
    </submittedName>
</protein>
<keyword evidence="2" id="KW-1185">Reference proteome</keyword>
<evidence type="ECO:0000313" key="2">
    <source>
        <dbReference type="Proteomes" id="UP000436088"/>
    </source>
</evidence>
<gene>
    <name evidence="1" type="ORF">F3Y22_tig00003725pilonHSYRG00181</name>
</gene>
<evidence type="ECO:0000313" key="1">
    <source>
        <dbReference type="EMBL" id="KAE8729239.1"/>
    </source>
</evidence>
<dbReference type="Proteomes" id="UP000436088">
    <property type="component" value="Unassembled WGS sequence"/>
</dbReference>
<sequence>MVVTHHRASTWGCYLIFWRLRWRSGLMVEHRQRLDMAPGRGGCWEFLEIAKATAERV</sequence>
<name>A0A6A3CQ43_HIBSY</name>
<dbReference type="AlphaFoldDB" id="A0A6A3CQ43"/>
<organism evidence="1 2">
    <name type="scientific">Hibiscus syriacus</name>
    <name type="common">Rose of Sharon</name>
    <dbReference type="NCBI Taxonomy" id="106335"/>
    <lineage>
        <taxon>Eukaryota</taxon>
        <taxon>Viridiplantae</taxon>
        <taxon>Streptophyta</taxon>
        <taxon>Embryophyta</taxon>
        <taxon>Tracheophyta</taxon>
        <taxon>Spermatophyta</taxon>
        <taxon>Magnoliopsida</taxon>
        <taxon>eudicotyledons</taxon>
        <taxon>Gunneridae</taxon>
        <taxon>Pentapetalae</taxon>
        <taxon>rosids</taxon>
        <taxon>malvids</taxon>
        <taxon>Malvales</taxon>
        <taxon>Malvaceae</taxon>
        <taxon>Malvoideae</taxon>
        <taxon>Hibiscus</taxon>
    </lineage>
</organism>
<reference evidence="1" key="1">
    <citation type="submission" date="2019-09" db="EMBL/GenBank/DDBJ databases">
        <title>Draft genome information of white flower Hibiscus syriacus.</title>
        <authorList>
            <person name="Kim Y.-M."/>
        </authorList>
    </citation>
    <scope>NUCLEOTIDE SEQUENCE [LARGE SCALE GENOMIC DNA]</scope>
    <source>
        <strain evidence="1">YM2019G1</strain>
    </source>
</reference>
<comment type="caution">
    <text evidence="1">The sequence shown here is derived from an EMBL/GenBank/DDBJ whole genome shotgun (WGS) entry which is preliminary data.</text>
</comment>
<accession>A0A6A3CQ43</accession>